<evidence type="ECO:0000259" key="9">
    <source>
        <dbReference type="Pfam" id="PF13649"/>
    </source>
</evidence>
<dbReference type="InterPro" id="IPR041698">
    <property type="entry name" value="Methyltransf_25"/>
</dbReference>
<organism evidence="10 11">
    <name type="scientific">Stentor coeruleus</name>
    <dbReference type="NCBI Taxonomy" id="5963"/>
    <lineage>
        <taxon>Eukaryota</taxon>
        <taxon>Sar</taxon>
        <taxon>Alveolata</taxon>
        <taxon>Ciliophora</taxon>
        <taxon>Postciliodesmatophora</taxon>
        <taxon>Heterotrichea</taxon>
        <taxon>Heterotrichida</taxon>
        <taxon>Stentoridae</taxon>
        <taxon>Stentor</taxon>
    </lineage>
</organism>
<evidence type="ECO:0000313" key="10">
    <source>
        <dbReference type="EMBL" id="OMJ70261.1"/>
    </source>
</evidence>
<keyword evidence="4" id="KW-0808">Transferase</keyword>
<dbReference type="AlphaFoldDB" id="A0A1R2B0G5"/>
<dbReference type="CDD" id="cd02440">
    <property type="entry name" value="AdoMet_MTases"/>
    <property type="match status" value="1"/>
</dbReference>
<dbReference type="EC" id="2.1.1.103" evidence="5"/>
<dbReference type="EMBL" id="MPUH01001105">
    <property type="protein sequence ID" value="OMJ70261.1"/>
    <property type="molecule type" value="Genomic_DNA"/>
</dbReference>
<keyword evidence="3" id="KW-0489">Methyltransferase</keyword>
<evidence type="ECO:0000256" key="1">
    <source>
        <dbReference type="ARBA" id="ARBA00004969"/>
    </source>
</evidence>
<dbReference type="PANTHER" id="PTHR44307">
    <property type="entry name" value="PHOSPHOETHANOLAMINE METHYLTRANSFERASE"/>
    <property type="match status" value="1"/>
</dbReference>
<evidence type="ECO:0000256" key="2">
    <source>
        <dbReference type="ARBA" id="ARBA00005189"/>
    </source>
</evidence>
<dbReference type="Pfam" id="PF13649">
    <property type="entry name" value="Methyltransf_25"/>
    <property type="match status" value="1"/>
</dbReference>
<comment type="catalytic activity">
    <reaction evidence="7">
        <text>phosphoethanolamine + S-adenosyl-L-methionine = N-methylethanolamine phosphate + S-adenosyl-L-homocysteine + H(+)</text>
        <dbReference type="Rhea" id="RHEA:20365"/>
        <dbReference type="ChEBI" id="CHEBI:15378"/>
        <dbReference type="ChEBI" id="CHEBI:57781"/>
        <dbReference type="ChEBI" id="CHEBI:57856"/>
        <dbReference type="ChEBI" id="CHEBI:58190"/>
        <dbReference type="ChEBI" id="CHEBI:59789"/>
        <dbReference type="EC" id="2.1.1.103"/>
    </reaction>
    <physiologicalReaction direction="left-to-right" evidence="7">
        <dbReference type="Rhea" id="RHEA:20366"/>
    </physiologicalReaction>
</comment>
<comment type="catalytic activity">
    <reaction evidence="6">
        <text>N,N-dimethylethanolamine phosphate + S-adenosyl-L-methionine = phosphocholine + S-adenosyl-L-homocysteine + H(+)</text>
        <dbReference type="Rhea" id="RHEA:25325"/>
        <dbReference type="ChEBI" id="CHEBI:15378"/>
        <dbReference type="ChEBI" id="CHEBI:57856"/>
        <dbReference type="ChEBI" id="CHEBI:58641"/>
        <dbReference type="ChEBI" id="CHEBI:59789"/>
        <dbReference type="ChEBI" id="CHEBI:295975"/>
        <dbReference type="EC" id="2.1.1.103"/>
    </reaction>
    <physiologicalReaction direction="left-to-right" evidence="6">
        <dbReference type="Rhea" id="RHEA:25326"/>
    </physiologicalReaction>
</comment>
<evidence type="ECO:0000256" key="5">
    <source>
        <dbReference type="ARBA" id="ARBA00035674"/>
    </source>
</evidence>
<feature type="domain" description="Methyltransferase" evidence="9">
    <location>
        <begin position="69"/>
        <end position="167"/>
    </location>
</feature>
<dbReference type="Proteomes" id="UP000187209">
    <property type="component" value="Unassembled WGS sequence"/>
</dbReference>
<dbReference type="PANTHER" id="PTHR44307:SF2">
    <property type="entry name" value="PHOSPHOETHANOLAMINE METHYLTRANSFERASE ISOFORM X1"/>
    <property type="match status" value="1"/>
</dbReference>
<keyword evidence="11" id="KW-1185">Reference proteome</keyword>
<evidence type="ECO:0000256" key="3">
    <source>
        <dbReference type="ARBA" id="ARBA00022603"/>
    </source>
</evidence>
<evidence type="ECO:0000256" key="6">
    <source>
        <dbReference type="ARBA" id="ARBA00047619"/>
    </source>
</evidence>
<comment type="catalytic activity">
    <reaction evidence="8">
        <text>N-methylethanolamine phosphate + S-adenosyl-L-methionine = N,N-dimethylethanolamine phosphate + S-adenosyl-L-homocysteine + H(+)</text>
        <dbReference type="Rhea" id="RHEA:25321"/>
        <dbReference type="ChEBI" id="CHEBI:15378"/>
        <dbReference type="ChEBI" id="CHEBI:57781"/>
        <dbReference type="ChEBI" id="CHEBI:57856"/>
        <dbReference type="ChEBI" id="CHEBI:58641"/>
        <dbReference type="ChEBI" id="CHEBI:59789"/>
        <dbReference type="EC" id="2.1.1.103"/>
    </reaction>
    <physiologicalReaction direction="left-to-right" evidence="8">
        <dbReference type="Rhea" id="RHEA:25322"/>
    </physiologicalReaction>
</comment>
<proteinExistence type="predicted"/>
<evidence type="ECO:0000256" key="4">
    <source>
        <dbReference type="ARBA" id="ARBA00022679"/>
    </source>
</evidence>
<evidence type="ECO:0000256" key="8">
    <source>
        <dbReference type="ARBA" id="ARBA00047841"/>
    </source>
</evidence>
<evidence type="ECO:0000313" key="11">
    <source>
        <dbReference type="Proteomes" id="UP000187209"/>
    </source>
</evidence>
<evidence type="ECO:0000256" key="7">
    <source>
        <dbReference type="ARBA" id="ARBA00047622"/>
    </source>
</evidence>
<dbReference type="InterPro" id="IPR029063">
    <property type="entry name" value="SAM-dependent_MTases_sf"/>
</dbReference>
<gene>
    <name evidence="10" type="ORF">SteCoe_31794</name>
</gene>
<dbReference type="OrthoDB" id="8300214at2759"/>
<dbReference type="Gene3D" id="3.40.50.150">
    <property type="entry name" value="Vaccinia Virus protein VP39"/>
    <property type="match status" value="1"/>
</dbReference>
<accession>A0A1R2B0G5</accession>
<comment type="pathway">
    <text evidence="1">Phospholipid metabolism; phosphatidylcholine biosynthesis.</text>
</comment>
<sequence length="317" mass="36743">MSDAFSNYDLYADPYMNRLRNEVEKVKAKKSGGLFIPSDFSHFDSLHYCGHNYIEDFLESEKVDSQTKILELCAGNGSTSRFVADRFKVQLTAVDFLPAFNELHRNMNELCGITNTRIIQGDATQLDLVGLGLENECQVVYSLQSFYYIANKPALFSVCNRALKMGGKLYIEDHVVENNIPLIEKEEEIAVKFQFISRLQRQDYVKLLEDAGFHVDEYVFRTTEWSRYLFERSEKFLREKEQIISEYGQELWDTRYVAGIHISCRLYHQLGMTLEEAKAAYPLTCTEFGEEEFERWVCEMPAKFGGAYIKATKIRNA</sequence>
<dbReference type="GO" id="GO:0000234">
    <property type="term" value="F:phosphoethanolamine N-methyltransferase activity"/>
    <property type="evidence" value="ECO:0007669"/>
    <property type="project" value="UniProtKB-EC"/>
</dbReference>
<dbReference type="GO" id="GO:0032259">
    <property type="term" value="P:methylation"/>
    <property type="evidence" value="ECO:0007669"/>
    <property type="project" value="UniProtKB-KW"/>
</dbReference>
<name>A0A1R2B0G5_9CILI</name>
<comment type="pathway">
    <text evidence="2">Lipid metabolism.</text>
</comment>
<protein>
    <recommendedName>
        <fullName evidence="5">phosphoethanolamine N-methyltransferase</fullName>
        <ecNumber evidence="5">2.1.1.103</ecNumber>
    </recommendedName>
</protein>
<comment type="caution">
    <text evidence="10">The sequence shown here is derived from an EMBL/GenBank/DDBJ whole genome shotgun (WGS) entry which is preliminary data.</text>
</comment>
<dbReference type="SUPFAM" id="SSF53335">
    <property type="entry name" value="S-adenosyl-L-methionine-dependent methyltransferases"/>
    <property type="match status" value="1"/>
</dbReference>
<reference evidence="10 11" key="1">
    <citation type="submission" date="2016-11" db="EMBL/GenBank/DDBJ databases">
        <title>The macronuclear genome of Stentor coeruleus: a giant cell with tiny introns.</title>
        <authorList>
            <person name="Slabodnick M."/>
            <person name="Ruby J.G."/>
            <person name="Reiff S.B."/>
            <person name="Swart E.C."/>
            <person name="Gosai S."/>
            <person name="Prabakaran S."/>
            <person name="Witkowska E."/>
            <person name="Larue G.E."/>
            <person name="Fisher S."/>
            <person name="Freeman R.M."/>
            <person name="Gunawardena J."/>
            <person name="Chu W."/>
            <person name="Stover N.A."/>
            <person name="Gregory B.D."/>
            <person name="Nowacki M."/>
            <person name="Derisi J."/>
            <person name="Roy S.W."/>
            <person name="Marshall W.F."/>
            <person name="Sood P."/>
        </authorList>
    </citation>
    <scope>NUCLEOTIDE SEQUENCE [LARGE SCALE GENOMIC DNA]</scope>
    <source>
        <strain evidence="10">WM001</strain>
    </source>
</reference>